<evidence type="ECO:0000313" key="1">
    <source>
        <dbReference type="EMBL" id="QQZ64488.1"/>
    </source>
</evidence>
<accession>A0A974PJA1</accession>
<dbReference type="GO" id="GO:0043937">
    <property type="term" value="P:regulation of sporulation"/>
    <property type="evidence" value="ECO:0007669"/>
    <property type="project" value="InterPro"/>
</dbReference>
<dbReference type="Gene3D" id="4.10.280.10">
    <property type="entry name" value="Helix-loop-helix DNA-binding domain"/>
    <property type="match status" value="1"/>
</dbReference>
<geneLocation type="plasmid" evidence="1 2">
    <name>unnamed1</name>
</geneLocation>
<evidence type="ECO:0000313" key="2">
    <source>
        <dbReference type="Proteomes" id="UP000595841"/>
    </source>
</evidence>
<dbReference type="InterPro" id="IPR053028">
    <property type="entry name" value="Spo0E-like_phosphatase"/>
</dbReference>
<dbReference type="RefSeq" id="WP_051051798.1">
    <property type="nucleotide sequence ID" value="NZ_CP068596.1"/>
</dbReference>
<proteinExistence type="predicted"/>
<keyword evidence="2" id="KW-1185">Reference proteome</keyword>
<dbReference type="InterPro" id="IPR036638">
    <property type="entry name" value="HLH_DNA-bd_sf"/>
</dbReference>
<dbReference type="Proteomes" id="UP000595841">
    <property type="component" value="Plasmid unnamed1"/>
</dbReference>
<dbReference type="GO" id="GO:0046983">
    <property type="term" value="F:protein dimerization activity"/>
    <property type="evidence" value="ECO:0007669"/>
    <property type="project" value="InterPro"/>
</dbReference>
<dbReference type="PANTHER" id="PTHR41263">
    <property type="entry name" value="ASPARTYL-PHOSPHATE PHOSPHATASE YISI"/>
    <property type="match status" value="1"/>
</dbReference>
<dbReference type="SUPFAM" id="SSF140500">
    <property type="entry name" value="BAS1536-like"/>
    <property type="match status" value="1"/>
</dbReference>
<dbReference type="Pfam" id="PF09388">
    <property type="entry name" value="SpoOE-like"/>
    <property type="match status" value="1"/>
</dbReference>
<dbReference type="EMBL" id="CP068596">
    <property type="protein sequence ID" value="QQZ64488.1"/>
    <property type="molecule type" value="Genomic_DNA"/>
</dbReference>
<reference evidence="1 2" key="1">
    <citation type="submission" date="2021-01" db="EMBL/GenBank/DDBJ databases">
        <title>Whole genome sequence of Paenibacillus sonchi LMG 24727 for comparative genomics.</title>
        <authorList>
            <person name="Lee G."/>
            <person name="Kim M.-J."/>
            <person name="Lim K."/>
            <person name="Shin J.-H."/>
        </authorList>
    </citation>
    <scope>NUCLEOTIDE SEQUENCE [LARGE SCALE GENOMIC DNA]</scope>
    <source>
        <strain evidence="1 2">LMG 24727</strain>
        <plasmid evidence="1 2">unnamed1</plasmid>
    </source>
</reference>
<organism evidence="1 2">
    <name type="scientific">Paenibacillus sonchi</name>
    <dbReference type="NCBI Taxonomy" id="373687"/>
    <lineage>
        <taxon>Bacteria</taxon>
        <taxon>Bacillati</taxon>
        <taxon>Bacillota</taxon>
        <taxon>Bacilli</taxon>
        <taxon>Bacillales</taxon>
        <taxon>Paenibacillaceae</taxon>
        <taxon>Paenibacillus</taxon>
        <taxon>Paenibacillus sonchi group</taxon>
    </lineage>
</organism>
<gene>
    <name evidence="1" type="ORF">JI735_34170</name>
</gene>
<name>A0A974PJA1_9BACL</name>
<protein>
    <submittedName>
        <fullName evidence="1">Aspartyl-phosphate phosphatase Spo0E family protein</fullName>
    </submittedName>
</protein>
<dbReference type="InterPro" id="IPR037208">
    <property type="entry name" value="Spo0E-like_sf"/>
</dbReference>
<dbReference type="InterPro" id="IPR018540">
    <property type="entry name" value="Spo0E-like"/>
</dbReference>
<keyword evidence="1" id="KW-0614">Plasmid</keyword>
<dbReference type="PANTHER" id="PTHR41263:SF1">
    <property type="entry name" value="ASPARTYL-PHOSPHATE PHOSPHATASE YISI"/>
    <property type="match status" value="1"/>
</dbReference>
<dbReference type="KEGG" id="pson:JI735_34170"/>
<dbReference type="AlphaFoldDB" id="A0A974PJA1"/>
<sequence length="75" mass="9057">MGLIHQNIERKRAELNRLAEKYGVSDRQVLIKSQELDRLLNEYEVKKDYYKRKKEVGSNRCEVGFSWRLRVCNKQ</sequence>